<evidence type="ECO:0000256" key="9">
    <source>
        <dbReference type="ARBA" id="ARBA00023306"/>
    </source>
</evidence>
<gene>
    <name evidence="11" type="ORF">N320_06593</name>
</gene>
<keyword evidence="8" id="KW-0206">Cytoskeleton</keyword>
<keyword evidence="6" id="KW-0498">Mitosis</keyword>
<evidence type="ECO:0000256" key="7">
    <source>
        <dbReference type="ARBA" id="ARBA00023054"/>
    </source>
</evidence>
<evidence type="ECO:0000313" key="12">
    <source>
        <dbReference type="Proteomes" id="UP000054064"/>
    </source>
</evidence>
<evidence type="ECO:0000256" key="10">
    <source>
        <dbReference type="SAM" id="Coils"/>
    </source>
</evidence>
<dbReference type="Pfam" id="PF25762">
    <property type="entry name" value="HAUS1"/>
    <property type="match status" value="1"/>
</dbReference>
<dbReference type="GO" id="GO:0005829">
    <property type="term" value="C:cytosol"/>
    <property type="evidence" value="ECO:0007669"/>
    <property type="project" value="TreeGrafter"/>
</dbReference>
<sequence length="236" mass="26832">QVTLWLKKLFGDHIPPYEVNERTVNILYELAEFHEARDSDVSLLAEDMKDWAAEYDARAKYLQDLFTKHLGLSPSSLSSEGASNLRMLEDCAMTLEMSNTCLGSFFSAMNDMTSKLHEKESKNRELELALGNIKNKMTAALVLQQRLKADLEKSERLLEVEKAKAETRSKNMKFLEEKSQDLNLRIKNAEEQLLATGLDQSLTHESLMSLSEKLKGAQKEIVPLKKELESYHGLPP</sequence>
<feature type="non-terminal residue" evidence="11">
    <location>
        <position position="236"/>
    </location>
</feature>
<name>A0A091GQC2_BUCRH</name>
<organism evidence="11 12">
    <name type="scientific">Buceros rhinoceros silvestris</name>
    <dbReference type="NCBI Taxonomy" id="175836"/>
    <lineage>
        <taxon>Eukaryota</taxon>
        <taxon>Metazoa</taxon>
        <taxon>Chordata</taxon>
        <taxon>Craniata</taxon>
        <taxon>Vertebrata</taxon>
        <taxon>Euteleostomi</taxon>
        <taxon>Archelosauria</taxon>
        <taxon>Archosauria</taxon>
        <taxon>Dinosauria</taxon>
        <taxon>Saurischia</taxon>
        <taxon>Theropoda</taxon>
        <taxon>Coelurosauria</taxon>
        <taxon>Aves</taxon>
        <taxon>Neognathae</taxon>
        <taxon>Neoaves</taxon>
        <taxon>Telluraves</taxon>
        <taxon>Coraciimorphae</taxon>
        <taxon>Bucerotiformes</taxon>
        <taxon>Bucerotidae</taxon>
        <taxon>Buceros</taxon>
    </lineage>
</organism>
<keyword evidence="12" id="KW-1185">Reference proteome</keyword>
<protein>
    <submittedName>
        <fullName evidence="11">HAUS augmin-like complex subunit 1</fullName>
    </submittedName>
</protein>
<comment type="similarity">
    <text evidence="2">Belongs to the HAUS1 family.</text>
</comment>
<dbReference type="GO" id="GO:0051225">
    <property type="term" value="P:spindle assembly"/>
    <property type="evidence" value="ECO:0007669"/>
    <property type="project" value="InterPro"/>
</dbReference>
<keyword evidence="9" id="KW-0131">Cell cycle</keyword>
<keyword evidence="4" id="KW-0132">Cell division</keyword>
<dbReference type="InterPro" id="IPR026243">
    <property type="entry name" value="HAUS1"/>
</dbReference>
<proteinExistence type="inferred from homology"/>
<evidence type="ECO:0000256" key="1">
    <source>
        <dbReference type="ARBA" id="ARBA00004186"/>
    </source>
</evidence>
<evidence type="ECO:0000313" key="11">
    <source>
        <dbReference type="EMBL" id="KFO84610.1"/>
    </source>
</evidence>
<dbReference type="GO" id="GO:0005819">
    <property type="term" value="C:spindle"/>
    <property type="evidence" value="ECO:0007669"/>
    <property type="project" value="UniProtKB-SubCell"/>
</dbReference>
<evidence type="ECO:0000256" key="2">
    <source>
        <dbReference type="ARBA" id="ARBA00005479"/>
    </source>
</evidence>
<evidence type="ECO:0000256" key="4">
    <source>
        <dbReference type="ARBA" id="ARBA00022618"/>
    </source>
</evidence>
<keyword evidence="3" id="KW-0963">Cytoplasm</keyword>
<dbReference type="PANTHER" id="PTHR31570:SF1">
    <property type="entry name" value="HAUS AUGMIN-LIKE COMPLEX SUBUNIT 1"/>
    <property type="match status" value="1"/>
</dbReference>
<keyword evidence="7 10" id="KW-0175">Coiled coil</keyword>
<dbReference type="EMBL" id="KL505220">
    <property type="protein sequence ID" value="KFO84610.1"/>
    <property type="molecule type" value="Genomic_DNA"/>
</dbReference>
<reference evidence="11 12" key="1">
    <citation type="submission" date="2014-04" db="EMBL/GenBank/DDBJ databases">
        <title>Genome evolution of avian class.</title>
        <authorList>
            <person name="Zhang G."/>
            <person name="Li C."/>
        </authorList>
    </citation>
    <scope>NUCLEOTIDE SEQUENCE [LARGE SCALE GENOMIC DNA]</scope>
    <source>
        <strain evidence="11">BGI_N320</strain>
    </source>
</reference>
<dbReference type="PANTHER" id="PTHR31570">
    <property type="entry name" value="HAUS AUGMIN-LIKE COMPLEX SUBUNIT 1"/>
    <property type="match status" value="1"/>
</dbReference>
<dbReference type="AlphaFoldDB" id="A0A091GQC2"/>
<feature type="coiled-coil region" evidence="10">
    <location>
        <begin position="109"/>
        <end position="227"/>
    </location>
</feature>
<dbReference type="PRINTS" id="PR02087">
    <property type="entry name" value="HAUSAUGMINL1"/>
</dbReference>
<dbReference type="GO" id="GO:0051301">
    <property type="term" value="P:cell division"/>
    <property type="evidence" value="ECO:0007669"/>
    <property type="project" value="UniProtKB-KW"/>
</dbReference>
<dbReference type="GO" id="GO:0005874">
    <property type="term" value="C:microtubule"/>
    <property type="evidence" value="ECO:0007669"/>
    <property type="project" value="UniProtKB-KW"/>
</dbReference>
<dbReference type="GO" id="GO:0070652">
    <property type="term" value="C:HAUS complex"/>
    <property type="evidence" value="ECO:0007669"/>
    <property type="project" value="InterPro"/>
</dbReference>
<evidence type="ECO:0000256" key="5">
    <source>
        <dbReference type="ARBA" id="ARBA00022701"/>
    </source>
</evidence>
<feature type="non-terminal residue" evidence="11">
    <location>
        <position position="1"/>
    </location>
</feature>
<keyword evidence="5" id="KW-0493">Microtubule</keyword>
<dbReference type="Proteomes" id="UP000054064">
    <property type="component" value="Unassembled WGS sequence"/>
</dbReference>
<comment type="subcellular location">
    <subcellularLocation>
        <location evidence="1">Cytoplasm</location>
        <location evidence="1">Cytoskeleton</location>
        <location evidence="1">Spindle</location>
    </subcellularLocation>
</comment>
<evidence type="ECO:0000256" key="3">
    <source>
        <dbReference type="ARBA" id="ARBA00022490"/>
    </source>
</evidence>
<accession>A0A091GQC2</accession>
<dbReference type="GO" id="GO:0007098">
    <property type="term" value="P:centrosome cycle"/>
    <property type="evidence" value="ECO:0007669"/>
    <property type="project" value="TreeGrafter"/>
</dbReference>
<evidence type="ECO:0000256" key="8">
    <source>
        <dbReference type="ARBA" id="ARBA00023212"/>
    </source>
</evidence>
<evidence type="ECO:0000256" key="6">
    <source>
        <dbReference type="ARBA" id="ARBA00022776"/>
    </source>
</evidence>